<name>A0AAV8T9U4_9ROSI</name>
<comment type="catalytic activity">
    <reaction evidence="2">
        <text>4-methoxybenzaldehyde + hydrogen cyanide = (2S)-2-hydroxy-2-(4-methoxyphenyl)acetonitrile</text>
        <dbReference type="Rhea" id="RHEA:77447"/>
        <dbReference type="ChEBI" id="CHEBI:18407"/>
        <dbReference type="ChEBI" id="CHEBI:28235"/>
        <dbReference type="ChEBI" id="CHEBI:197328"/>
    </reaction>
</comment>
<comment type="catalytic activity">
    <reaction evidence="8">
        <text>a disubstituted aliphatic (S)-hydroxynitrile = a ketone + hydrogen cyanide</text>
        <dbReference type="Rhea" id="RHEA:56592"/>
        <dbReference type="ChEBI" id="CHEBI:17087"/>
        <dbReference type="ChEBI" id="CHEBI:18407"/>
        <dbReference type="ChEBI" id="CHEBI:140597"/>
        <dbReference type="EC" id="4.1.2.47"/>
    </reaction>
</comment>
<evidence type="ECO:0000313" key="23">
    <source>
        <dbReference type="EMBL" id="KAJ8763480.1"/>
    </source>
</evidence>
<feature type="chain" id="PRO_5043854939" description="(S)-hydroxynitrile lyase" evidence="21">
    <location>
        <begin position="27"/>
        <end position="289"/>
    </location>
</feature>
<dbReference type="AlphaFoldDB" id="A0AAV8T9U4"/>
<evidence type="ECO:0000256" key="4">
    <source>
        <dbReference type="ARBA" id="ARBA00050262"/>
    </source>
</evidence>
<comment type="catalytic activity">
    <reaction evidence="13">
        <text>cyclohexanecarbaldehyde + hydrogen cyanide = (2S)-2-cyclohexyl-2-hydroxyacetonitrile</text>
        <dbReference type="Rhea" id="RHEA:77423"/>
        <dbReference type="ChEBI" id="CHEBI:18407"/>
        <dbReference type="ChEBI" id="CHEBI:197359"/>
        <dbReference type="ChEBI" id="CHEBI:197360"/>
    </reaction>
</comment>
<evidence type="ECO:0000259" key="22">
    <source>
        <dbReference type="Pfam" id="PF12697"/>
    </source>
</evidence>
<evidence type="ECO:0000256" key="9">
    <source>
        <dbReference type="ARBA" id="ARBA00051977"/>
    </source>
</evidence>
<dbReference type="InterPro" id="IPR045889">
    <property type="entry name" value="MES/HNL"/>
</dbReference>
<proteinExistence type="inferred from homology"/>
<evidence type="ECO:0000256" key="17">
    <source>
        <dbReference type="ARBA" id="ARBA00069221"/>
    </source>
</evidence>
<feature type="signal peptide" evidence="21">
    <location>
        <begin position="1"/>
        <end position="26"/>
    </location>
</feature>
<keyword evidence="21" id="KW-0732">Signal</keyword>
<evidence type="ECO:0000256" key="3">
    <source>
        <dbReference type="ARBA" id="ARBA00050241"/>
    </source>
</evidence>
<comment type="catalytic activity">
    <reaction evidence="11">
        <text>3-formylthiophene + hydrogen cyanide = (2S)-2-hydroxy-2-(thiophen-3-yl)acetonitrile</text>
        <dbReference type="Rhea" id="RHEA:77459"/>
        <dbReference type="ChEBI" id="CHEBI:18407"/>
        <dbReference type="ChEBI" id="CHEBI:87611"/>
        <dbReference type="ChEBI" id="CHEBI:197333"/>
    </reaction>
</comment>
<evidence type="ECO:0000256" key="13">
    <source>
        <dbReference type="ARBA" id="ARBA00052609"/>
    </source>
</evidence>
<reference evidence="23 24" key="1">
    <citation type="submission" date="2021-09" db="EMBL/GenBank/DDBJ databases">
        <title>Genomic insights and catalytic innovation underlie evolution of tropane alkaloids biosynthesis.</title>
        <authorList>
            <person name="Wang Y.-J."/>
            <person name="Tian T."/>
            <person name="Huang J.-P."/>
            <person name="Huang S.-X."/>
        </authorList>
    </citation>
    <scope>NUCLEOTIDE SEQUENCE [LARGE SCALE GENOMIC DNA]</scope>
    <source>
        <strain evidence="23">KIB-2018</strain>
        <tissue evidence="23">Leaf</tissue>
    </source>
</reference>
<comment type="catalytic activity">
    <reaction evidence="9">
        <text>acrolein + hydrogen cyanide = (2S)-2-hydroxybut-3-enenitrile</text>
        <dbReference type="Rhea" id="RHEA:77411"/>
        <dbReference type="ChEBI" id="CHEBI:15368"/>
        <dbReference type="ChEBI" id="CHEBI:18407"/>
        <dbReference type="ChEBI" id="CHEBI:197356"/>
    </reaction>
</comment>
<dbReference type="PANTHER" id="PTHR10992:SF1002">
    <property type="entry name" value="SALICYLIC ACID-BINDING PROTEIN 2-LIKE"/>
    <property type="match status" value="1"/>
</dbReference>
<dbReference type="GO" id="GO:0080031">
    <property type="term" value="F:methyl salicylate esterase activity"/>
    <property type="evidence" value="ECO:0007669"/>
    <property type="project" value="TreeGrafter"/>
</dbReference>
<keyword evidence="1" id="KW-0456">Lyase</keyword>
<comment type="catalytic activity">
    <reaction evidence="10">
        <text>2-methylpropanal + hydrogen cyanide = (2S)-2-hydroxy-3-methylbutanenitrile</text>
        <dbReference type="Rhea" id="RHEA:77403"/>
        <dbReference type="ChEBI" id="CHEBI:18407"/>
        <dbReference type="ChEBI" id="CHEBI:48943"/>
        <dbReference type="ChEBI" id="CHEBI:197354"/>
    </reaction>
</comment>
<comment type="catalytic activity">
    <reaction evidence="6">
        <text>formylthiophene + hydrogen cyanide = (2R)-2-hydroxy-2-(thiophen-2-yl)acetonitrile</text>
        <dbReference type="Rhea" id="RHEA:77455"/>
        <dbReference type="ChEBI" id="CHEBI:18407"/>
        <dbReference type="ChEBI" id="CHEBI:87301"/>
        <dbReference type="ChEBI" id="CHEBI:197332"/>
    </reaction>
</comment>
<evidence type="ECO:0000313" key="24">
    <source>
        <dbReference type="Proteomes" id="UP001159364"/>
    </source>
</evidence>
<dbReference type="GO" id="GO:0080030">
    <property type="term" value="F:methyl indole-3-acetate esterase activity"/>
    <property type="evidence" value="ECO:0007669"/>
    <property type="project" value="TreeGrafter"/>
</dbReference>
<evidence type="ECO:0000256" key="16">
    <source>
        <dbReference type="ARBA" id="ARBA00066572"/>
    </source>
</evidence>
<evidence type="ECO:0000256" key="5">
    <source>
        <dbReference type="ARBA" id="ARBA00050358"/>
    </source>
</evidence>
<evidence type="ECO:0000256" key="21">
    <source>
        <dbReference type="SAM" id="SignalP"/>
    </source>
</evidence>
<dbReference type="EC" id="4.1.2.47" evidence="16"/>
<dbReference type="GO" id="GO:0080032">
    <property type="term" value="F:methyl jasmonate esterase activity"/>
    <property type="evidence" value="ECO:0007669"/>
    <property type="project" value="TreeGrafter"/>
</dbReference>
<evidence type="ECO:0000256" key="7">
    <source>
        <dbReference type="ARBA" id="ARBA00051647"/>
    </source>
</evidence>
<evidence type="ECO:0000256" key="20">
    <source>
        <dbReference type="ARBA" id="ARBA00079794"/>
    </source>
</evidence>
<comment type="catalytic activity">
    <reaction evidence="14">
        <text>an aromatic (S)-hydroxynitrile = an aromatic aldehyde + hydrogen cyanide</text>
        <dbReference type="Rhea" id="RHEA:54660"/>
        <dbReference type="ChEBI" id="CHEBI:18407"/>
        <dbReference type="ChEBI" id="CHEBI:33855"/>
        <dbReference type="ChEBI" id="CHEBI:138306"/>
        <dbReference type="EC" id="4.1.2.47"/>
    </reaction>
</comment>
<dbReference type="PANTHER" id="PTHR10992">
    <property type="entry name" value="METHYLESTERASE FAMILY MEMBER"/>
    <property type="match status" value="1"/>
</dbReference>
<evidence type="ECO:0000256" key="11">
    <source>
        <dbReference type="ARBA" id="ARBA00052511"/>
    </source>
</evidence>
<evidence type="ECO:0000256" key="8">
    <source>
        <dbReference type="ARBA" id="ARBA00051735"/>
    </source>
</evidence>
<sequence>MKLKEKPWTLISFSISLLCLVHGNLSESPNSVPSSHFVLIHGSCHGAWSWYKIVALIKSSGNKVTSIDLAASGIDPQQVNTLSSVSEYHRPLMDFMASLPPHEKVILVGHSLGGLAVSQAMERYPEKVKVSVFVTASMPGPSLNISTLNQESFRSAGSLMDSRYTYDNGTNNAPTTLILGPMLLKSRLYQLSPIEDWTLATTLVRPLRLFTEEDLSRKLVLTSEKYGSVRRVFIISEKDKLAKKDFVEWMIKRNPPNQVLEVLGSDHMVMMSKPRQLWVHLLKIAAKYH</sequence>
<organism evidence="23 24">
    <name type="scientific">Erythroxylum novogranatense</name>
    <dbReference type="NCBI Taxonomy" id="1862640"/>
    <lineage>
        <taxon>Eukaryota</taxon>
        <taxon>Viridiplantae</taxon>
        <taxon>Streptophyta</taxon>
        <taxon>Embryophyta</taxon>
        <taxon>Tracheophyta</taxon>
        <taxon>Spermatophyta</taxon>
        <taxon>Magnoliopsida</taxon>
        <taxon>eudicotyledons</taxon>
        <taxon>Gunneridae</taxon>
        <taxon>Pentapetalae</taxon>
        <taxon>rosids</taxon>
        <taxon>fabids</taxon>
        <taxon>Malpighiales</taxon>
        <taxon>Erythroxylaceae</taxon>
        <taxon>Erythroxylum</taxon>
    </lineage>
</organism>
<comment type="catalytic activity">
    <reaction evidence="3">
        <text>a monosubstituted aliphatic (S)-hydroxynitrile = an aldehyde + hydrogen cyanide</text>
        <dbReference type="Rhea" id="RHEA:56588"/>
        <dbReference type="ChEBI" id="CHEBI:17478"/>
        <dbReference type="ChEBI" id="CHEBI:18407"/>
        <dbReference type="ChEBI" id="CHEBI:140596"/>
        <dbReference type="EC" id="4.1.2.47"/>
    </reaction>
</comment>
<evidence type="ECO:0000256" key="19">
    <source>
        <dbReference type="ARBA" id="ARBA00078291"/>
    </source>
</evidence>
<dbReference type="SUPFAM" id="SSF53474">
    <property type="entry name" value="alpha/beta-Hydrolases"/>
    <property type="match status" value="1"/>
</dbReference>
<feature type="domain" description="AB hydrolase-1" evidence="22">
    <location>
        <begin position="37"/>
        <end position="276"/>
    </location>
</feature>
<dbReference type="Proteomes" id="UP001159364">
    <property type="component" value="Linkage Group LG05"/>
</dbReference>
<comment type="catalytic activity">
    <reaction evidence="7">
        <text>butan-2-one + hydrogen cyanide = 2-hydroxy-2-methylbutanenitrile</text>
        <dbReference type="Rhea" id="RHEA:77467"/>
        <dbReference type="ChEBI" id="CHEBI:18407"/>
        <dbReference type="ChEBI" id="CHEBI:28398"/>
        <dbReference type="ChEBI" id="CHEBI:60954"/>
    </reaction>
    <physiologicalReaction direction="right-to-left" evidence="7">
        <dbReference type="Rhea" id="RHEA:77469"/>
    </physiologicalReaction>
</comment>
<comment type="catalytic activity">
    <reaction evidence="5">
        <text>benzaldehyde + hydrogen cyanide = (S)-mandelonitrile</text>
        <dbReference type="Rhea" id="RHEA:77427"/>
        <dbReference type="ChEBI" id="CHEBI:17169"/>
        <dbReference type="ChEBI" id="CHEBI:18407"/>
        <dbReference type="ChEBI" id="CHEBI:36941"/>
    </reaction>
</comment>
<evidence type="ECO:0000256" key="15">
    <source>
        <dbReference type="ARBA" id="ARBA00060885"/>
    </source>
</evidence>
<protein>
    <recommendedName>
        <fullName evidence="17">(S)-hydroxynitrile lyase</fullName>
        <ecNumber evidence="16">4.1.2.47</ecNumber>
    </recommendedName>
    <alternativeName>
        <fullName evidence="18">2-hydroxy-2-methylpropanenitrile lyase</fullName>
    </alternativeName>
    <alternativeName>
        <fullName evidence="19">Acetone cyanohydrin lyase</fullName>
    </alternativeName>
    <alternativeName>
        <fullName evidence="20">Hydroxynitrile lyase</fullName>
    </alternativeName>
</protein>
<dbReference type="GO" id="GO:0009694">
    <property type="term" value="P:jasmonic acid metabolic process"/>
    <property type="evidence" value="ECO:0007669"/>
    <property type="project" value="TreeGrafter"/>
</dbReference>
<dbReference type="Gene3D" id="3.40.50.1820">
    <property type="entry name" value="alpha/beta hydrolase"/>
    <property type="match status" value="1"/>
</dbReference>
<dbReference type="InterPro" id="IPR000073">
    <property type="entry name" value="AB_hydrolase_1"/>
</dbReference>
<comment type="similarity">
    <text evidence="15">Belongs to the AB hydrolase superfamily. Hydroxynitrile lyase family.</text>
</comment>
<evidence type="ECO:0000256" key="14">
    <source>
        <dbReference type="ARBA" id="ARBA00052826"/>
    </source>
</evidence>
<dbReference type="Pfam" id="PF12697">
    <property type="entry name" value="Abhydrolase_6"/>
    <property type="match status" value="1"/>
</dbReference>
<dbReference type="EMBL" id="JAIWQS010000005">
    <property type="protein sequence ID" value="KAJ8763480.1"/>
    <property type="molecule type" value="Genomic_DNA"/>
</dbReference>
<dbReference type="FunFam" id="3.40.50.1820:FF:000051">
    <property type="entry name" value="(S)-hydroxynitrile lyase"/>
    <property type="match status" value="1"/>
</dbReference>
<dbReference type="GO" id="GO:0009696">
    <property type="term" value="P:salicylic acid metabolic process"/>
    <property type="evidence" value="ECO:0007669"/>
    <property type="project" value="TreeGrafter"/>
</dbReference>
<evidence type="ECO:0000256" key="12">
    <source>
        <dbReference type="ARBA" id="ARBA00052600"/>
    </source>
</evidence>
<evidence type="ECO:0000256" key="1">
    <source>
        <dbReference type="ARBA" id="ARBA00023239"/>
    </source>
</evidence>
<accession>A0AAV8T9U4</accession>
<evidence type="ECO:0000256" key="6">
    <source>
        <dbReference type="ARBA" id="ARBA00050608"/>
    </source>
</evidence>
<keyword evidence="24" id="KW-1185">Reference proteome</keyword>
<comment type="catalytic activity">
    <reaction evidence="4">
        <text>2-hydroxy-2-methylpropanenitrile = acetone + hydrogen cyanide</text>
        <dbReference type="Rhea" id="RHEA:11932"/>
        <dbReference type="ChEBI" id="CHEBI:15347"/>
        <dbReference type="ChEBI" id="CHEBI:15348"/>
        <dbReference type="ChEBI" id="CHEBI:18407"/>
    </reaction>
    <physiologicalReaction direction="left-to-right" evidence="4">
        <dbReference type="Rhea" id="RHEA:11933"/>
    </physiologicalReaction>
</comment>
<comment type="catalytic activity">
    <reaction evidence="12">
        <text>2,2-dimethylpropanal + hydrogen cyanide = (2S)-2-hydroxy-3,3-dimethylbutanenitrile</text>
        <dbReference type="Rhea" id="RHEA:77407"/>
        <dbReference type="ChEBI" id="CHEBI:18407"/>
        <dbReference type="ChEBI" id="CHEBI:141557"/>
        <dbReference type="ChEBI" id="CHEBI:197355"/>
    </reaction>
</comment>
<comment type="caution">
    <text evidence="23">The sequence shown here is derived from an EMBL/GenBank/DDBJ whole genome shotgun (WGS) entry which is preliminary data.</text>
</comment>
<dbReference type="InterPro" id="IPR029058">
    <property type="entry name" value="AB_hydrolase_fold"/>
</dbReference>
<dbReference type="GO" id="GO:0047606">
    <property type="term" value="F:(S)-hydroxynitrile lyase activity"/>
    <property type="evidence" value="ECO:0007669"/>
    <property type="project" value="UniProtKB-EC"/>
</dbReference>
<evidence type="ECO:0000256" key="2">
    <source>
        <dbReference type="ARBA" id="ARBA00050104"/>
    </source>
</evidence>
<evidence type="ECO:0000256" key="10">
    <source>
        <dbReference type="ARBA" id="ARBA00052033"/>
    </source>
</evidence>
<gene>
    <name evidence="23" type="ORF">K2173_002363</name>
</gene>
<evidence type="ECO:0000256" key="18">
    <source>
        <dbReference type="ARBA" id="ARBA00076040"/>
    </source>
</evidence>